<evidence type="ECO:0000256" key="3">
    <source>
        <dbReference type="ARBA" id="ARBA00023163"/>
    </source>
</evidence>
<protein>
    <submittedName>
        <fullName evidence="6">Crp/Fnr family transcriptional regulator</fullName>
    </submittedName>
</protein>
<dbReference type="EMBL" id="CP141614">
    <property type="protein sequence ID" value="WRP15569.1"/>
    <property type="molecule type" value="Genomic_DNA"/>
</dbReference>
<dbReference type="Pfam" id="PF13545">
    <property type="entry name" value="HTH_Crp_2"/>
    <property type="match status" value="1"/>
</dbReference>
<dbReference type="InterPro" id="IPR018490">
    <property type="entry name" value="cNMP-bd_dom_sf"/>
</dbReference>
<gene>
    <name evidence="6" type="ORF">VLY81_05245</name>
</gene>
<accession>A0ABZ1BS91</accession>
<dbReference type="PRINTS" id="PR00034">
    <property type="entry name" value="HTHCRP"/>
</dbReference>
<dbReference type="InterPro" id="IPR014710">
    <property type="entry name" value="RmlC-like_jellyroll"/>
</dbReference>
<dbReference type="InterPro" id="IPR000595">
    <property type="entry name" value="cNMP-bd_dom"/>
</dbReference>
<organism evidence="6 7">
    <name type="scientific">Geochorda subterranea</name>
    <dbReference type="NCBI Taxonomy" id="3109564"/>
    <lineage>
        <taxon>Bacteria</taxon>
        <taxon>Bacillati</taxon>
        <taxon>Bacillota</taxon>
        <taxon>Limnochordia</taxon>
        <taxon>Limnochordales</taxon>
        <taxon>Geochordaceae</taxon>
        <taxon>Geochorda</taxon>
    </lineage>
</organism>
<dbReference type="Gene3D" id="2.60.120.10">
    <property type="entry name" value="Jelly Rolls"/>
    <property type="match status" value="1"/>
</dbReference>
<proteinExistence type="predicted"/>
<dbReference type="SUPFAM" id="SSF51206">
    <property type="entry name" value="cAMP-binding domain-like"/>
    <property type="match status" value="1"/>
</dbReference>
<dbReference type="PANTHER" id="PTHR24567:SF74">
    <property type="entry name" value="HTH-TYPE TRANSCRIPTIONAL REGULATOR ARCR"/>
    <property type="match status" value="1"/>
</dbReference>
<dbReference type="InterPro" id="IPR036388">
    <property type="entry name" value="WH-like_DNA-bd_sf"/>
</dbReference>
<evidence type="ECO:0000256" key="1">
    <source>
        <dbReference type="ARBA" id="ARBA00023015"/>
    </source>
</evidence>
<evidence type="ECO:0000313" key="6">
    <source>
        <dbReference type="EMBL" id="WRP15569.1"/>
    </source>
</evidence>
<dbReference type="RefSeq" id="WP_324669975.1">
    <property type="nucleotide sequence ID" value="NZ_CP141614.1"/>
</dbReference>
<feature type="domain" description="HTH crp-type" evidence="5">
    <location>
        <begin position="146"/>
        <end position="224"/>
    </location>
</feature>
<dbReference type="InterPro" id="IPR050397">
    <property type="entry name" value="Env_Response_Regulators"/>
</dbReference>
<evidence type="ECO:0000256" key="2">
    <source>
        <dbReference type="ARBA" id="ARBA00023125"/>
    </source>
</evidence>
<reference evidence="7" key="1">
    <citation type="submission" date="2023-12" db="EMBL/GenBank/DDBJ databases">
        <title>Novel isolates from deep terrestrial aquifers shed light on the physiology and ecology of the class Limnochordia.</title>
        <authorList>
            <person name="Karnachuk O.V."/>
            <person name="Lukina A.P."/>
            <person name="Avakyan M.R."/>
            <person name="Kadnikov V."/>
            <person name="Begmatov S."/>
            <person name="Beletsky A.V."/>
            <person name="Mardanov A.V."/>
            <person name="Ravin N.V."/>
        </authorList>
    </citation>
    <scope>NUCLEOTIDE SEQUENCE [LARGE SCALE GENOMIC DNA]</scope>
    <source>
        <strain evidence="7">LN</strain>
    </source>
</reference>
<dbReference type="PROSITE" id="PS51063">
    <property type="entry name" value="HTH_CRP_2"/>
    <property type="match status" value="1"/>
</dbReference>
<dbReference type="SMART" id="SM00419">
    <property type="entry name" value="HTH_CRP"/>
    <property type="match status" value="1"/>
</dbReference>
<keyword evidence="2" id="KW-0238">DNA-binding</keyword>
<dbReference type="Pfam" id="PF00027">
    <property type="entry name" value="cNMP_binding"/>
    <property type="match status" value="1"/>
</dbReference>
<dbReference type="SUPFAM" id="SSF46785">
    <property type="entry name" value="Winged helix' DNA-binding domain"/>
    <property type="match status" value="1"/>
</dbReference>
<dbReference type="PROSITE" id="PS50042">
    <property type="entry name" value="CNMP_BINDING_3"/>
    <property type="match status" value="1"/>
</dbReference>
<keyword evidence="1" id="KW-0805">Transcription regulation</keyword>
<feature type="domain" description="Cyclic nucleotide-binding" evidence="4">
    <location>
        <begin position="12"/>
        <end position="115"/>
    </location>
</feature>
<dbReference type="InterPro" id="IPR012318">
    <property type="entry name" value="HTH_CRP"/>
</dbReference>
<dbReference type="CDD" id="cd00092">
    <property type="entry name" value="HTH_CRP"/>
    <property type="match status" value="1"/>
</dbReference>
<name>A0ABZ1BS91_9FIRM</name>
<keyword evidence="7" id="KW-1185">Reference proteome</keyword>
<evidence type="ECO:0000313" key="7">
    <source>
        <dbReference type="Proteomes" id="UP001333102"/>
    </source>
</evidence>
<dbReference type="InterPro" id="IPR036390">
    <property type="entry name" value="WH_DNA-bd_sf"/>
</dbReference>
<dbReference type="CDD" id="cd00038">
    <property type="entry name" value="CAP_ED"/>
    <property type="match status" value="1"/>
</dbReference>
<keyword evidence="3" id="KW-0804">Transcription</keyword>
<evidence type="ECO:0000259" key="5">
    <source>
        <dbReference type="PROSITE" id="PS51063"/>
    </source>
</evidence>
<evidence type="ECO:0000259" key="4">
    <source>
        <dbReference type="PROSITE" id="PS50042"/>
    </source>
</evidence>
<dbReference type="PANTHER" id="PTHR24567">
    <property type="entry name" value="CRP FAMILY TRANSCRIPTIONAL REGULATORY PROTEIN"/>
    <property type="match status" value="1"/>
</dbReference>
<dbReference type="Proteomes" id="UP001333102">
    <property type="component" value="Chromosome"/>
</dbReference>
<dbReference type="Gene3D" id="1.10.10.10">
    <property type="entry name" value="Winged helix-like DNA-binding domain superfamily/Winged helix DNA-binding domain"/>
    <property type="match status" value="1"/>
</dbReference>
<dbReference type="SMART" id="SM00100">
    <property type="entry name" value="cNMP"/>
    <property type="match status" value="1"/>
</dbReference>
<sequence length="230" mass="25695">MPSLEVLRRTGLFEGLDEGLLATIAALLRRRHYRRGMFIFLEGEPVEAVYFIESGSVKASTMDADGREHVLNVLGPGTFFPHVGFLDGGPAPATAQALEETTVWVMERAAFYTLLTREPQMAVQMVAVLGRHIRRLHAQLREMGMQAVQARLARVLLRLARQLGEPAPAGGRPEAVRIQVHLSHQDLAGMAATTRETVSRLLARWRRAGLIRVERGYIVVDDPARLQEWE</sequence>